<keyword evidence="1" id="KW-0433">Leucine-rich repeat</keyword>
<evidence type="ECO:0000256" key="1">
    <source>
        <dbReference type="ARBA" id="ARBA00022614"/>
    </source>
</evidence>
<dbReference type="PANTHER" id="PTHR24366">
    <property type="entry name" value="IG(IMMUNOGLOBULIN) AND LRR(LEUCINE RICH REPEAT) DOMAINS"/>
    <property type="match status" value="1"/>
</dbReference>
<dbReference type="InterPro" id="IPR003591">
    <property type="entry name" value="Leu-rich_rpt_typical-subtyp"/>
</dbReference>
<protein>
    <submittedName>
        <fullName evidence="7 8">Slit homolog 2 protein-like</fullName>
    </submittedName>
</protein>
<feature type="domain" description="LRRCT" evidence="5">
    <location>
        <begin position="504"/>
        <end position="556"/>
    </location>
</feature>
<dbReference type="SUPFAM" id="SSF52058">
    <property type="entry name" value="L domain-like"/>
    <property type="match status" value="2"/>
</dbReference>
<evidence type="ECO:0000313" key="6">
    <source>
        <dbReference type="Proteomes" id="UP000694941"/>
    </source>
</evidence>
<reference evidence="7 8" key="1">
    <citation type="submission" date="2025-05" db="UniProtKB">
        <authorList>
            <consortium name="RefSeq"/>
        </authorList>
    </citation>
    <scope>IDENTIFICATION</scope>
    <source>
        <tissue evidence="7 8">Muscle</tissue>
    </source>
</reference>
<dbReference type="Proteomes" id="UP000694941">
    <property type="component" value="Unplaced"/>
</dbReference>
<sequence length="883" mass="99803">MAVYLIVQESKKTLVGIVFFVLVYPLVFVAYSELECPNSCFCDDNGHFISCIGDGLWHMPRNVPTSVKRLELRNYIIPTLSSKDLEKLNDLLELTIYQSEIRYIENGTFVNLKKLQRLELSLNLIEKLNASIFVGLKELQYLDLSSNKLTSTEEALQNLKLVEKLNLRTNKLTTITSRSFNGLLEVQYLNLDSNTISNIEAGAFQHLTNLAHLILSNNPLTSLSRLNFFGSKLQYIDFSNVGLMHVPPSLTRFVRDLRLAKNNITLIGAGDFDSYPYLGLLVLDDNNITKIENDAFGRLEYLMRLSLNGNNIKKIPLNLPSSLRALYIEENHMKKLFSYSFRGLNLLEQLFLQRNDIIELEMCAFCDLVQLKNLDLQANRIQNLTNGVFANLTNLESLDLSQNKLKILGSRCFAGLTNLKILQLSRTSTSIEFDDSVFDTLKSLEILELYDSAPFSVEILNSTRALHGLRKLKELNIMHNKLVCLRSDLPSFFSAIKVIKMSGNKWHCDRSVLWLTKWLRTTSIQFYRSYDVKCSSPDQLEYKPIMLLTEKDFIITTTSSTDLRITTEYQNIKTPVNTVTRDQSVGRHYPYEHLIPVGIGTDSTKMITEETVPHHVASTVFTDYPPAFGDDKHKQKNISFNKLQINVSKHNLSATKSSNGSYMEYTLNKIVHLNVTSSYKSKTHLVKVLKTDTNEYNTTQSAYKGIIIKEKSRNVWMMKGKNDTAPTTAGNQKRFSTPKEFYLSSIATVHNLAHHHDKTLTILSSSLTGGCVLLIIVLLVSIAVFKYRKGSDAAACDVRKSSSSISYCPQRDEVSILTLSEGAVGLKTDTHHGLGNKLYYLMENGNISKDPTKDAIPDPQLQDLLSQLSGKNGEICINEHVVL</sequence>
<dbReference type="RefSeq" id="XP_022257578.1">
    <property type="nucleotide sequence ID" value="XM_022401870.1"/>
</dbReference>
<keyword evidence="2" id="KW-0732">Signal</keyword>
<keyword evidence="4" id="KW-0472">Membrane</keyword>
<dbReference type="PANTHER" id="PTHR24366:SF159">
    <property type="entry name" value="CD180 MOLECULE"/>
    <property type="match status" value="1"/>
</dbReference>
<keyword evidence="4" id="KW-1133">Transmembrane helix</keyword>
<dbReference type="PROSITE" id="PS51450">
    <property type="entry name" value="LRR"/>
    <property type="match status" value="3"/>
</dbReference>
<keyword evidence="6" id="KW-1185">Reference proteome</keyword>
<dbReference type="Pfam" id="PF00560">
    <property type="entry name" value="LRR_1"/>
    <property type="match status" value="1"/>
</dbReference>
<organism evidence="6 8">
    <name type="scientific">Limulus polyphemus</name>
    <name type="common">Atlantic horseshoe crab</name>
    <dbReference type="NCBI Taxonomy" id="6850"/>
    <lineage>
        <taxon>Eukaryota</taxon>
        <taxon>Metazoa</taxon>
        <taxon>Ecdysozoa</taxon>
        <taxon>Arthropoda</taxon>
        <taxon>Chelicerata</taxon>
        <taxon>Merostomata</taxon>
        <taxon>Xiphosura</taxon>
        <taxon>Limulidae</taxon>
        <taxon>Limulus</taxon>
    </lineage>
</organism>
<feature type="transmembrane region" description="Helical" evidence="4">
    <location>
        <begin position="12"/>
        <end position="31"/>
    </location>
</feature>
<evidence type="ECO:0000256" key="3">
    <source>
        <dbReference type="ARBA" id="ARBA00022737"/>
    </source>
</evidence>
<gene>
    <name evidence="7 8" type="primary">LOC106472472</name>
</gene>
<name>A0ABM1TNX8_LIMPO</name>
<dbReference type="PRINTS" id="PR00019">
    <property type="entry name" value="LEURICHRPT"/>
</dbReference>
<dbReference type="RefSeq" id="XP_022257584.1">
    <property type="nucleotide sequence ID" value="XM_022401876.1"/>
</dbReference>
<dbReference type="Gene3D" id="3.80.10.10">
    <property type="entry name" value="Ribonuclease Inhibitor"/>
    <property type="match status" value="5"/>
</dbReference>
<evidence type="ECO:0000313" key="7">
    <source>
        <dbReference type="RefSeq" id="XP_022257578.1"/>
    </source>
</evidence>
<evidence type="ECO:0000256" key="2">
    <source>
        <dbReference type="ARBA" id="ARBA00022729"/>
    </source>
</evidence>
<dbReference type="InterPro" id="IPR000483">
    <property type="entry name" value="Cys-rich_flank_reg_C"/>
</dbReference>
<keyword evidence="4" id="KW-0812">Transmembrane</keyword>
<dbReference type="GeneID" id="106472472"/>
<accession>A0ABM1TNX8</accession>
<dbReference type="Pfam" id="PF13855">
    <property type="entry name" value="LRR_8"/>
    <property type="match status" value="3"/>
</dbReference>
<dbReference type="InterPro" id="IPR001611">
    <property type="entry name" value="Leu-rich_rpt"/>
</dbReference>
<dbReference type="SMART" id="SM00365">
    <property type="entry name" value="LRR_SD22"/>
    <property type="match status" value="6"/>
</dbReference>
<dbReference type="InterPro" id="IPR032675">
    <property type="entry name" value="LRR_dom_sf"/>
</dbReference>
<evidence type="ECO:0000256" key="4">
    <source>
        <dbReference type="SAM" id="Phobius"/>
    </source>
</evidence>
<dbReference type="SMART" id="SM00082">
    <property type="entry name" value="LRRCT"/>
    <property type="match status" value="1"/>
</dbReference>
<proteinExistence type="predicted"/>
<keyword evidence="3" id="KW-0677">Repeat</keyword>
<dbReference type="SMART" id="SM00369">
    <property type="entry name" value="LRR_TYP"/>
    <property type="match status" value="12"/>
</dbReference>
<evidence type="ECO:0000259" key="5">
    <source>
        <dbReference type="SMART" id="SM00082"/>
    </source>
</evidence>
<evidence type="ECO:0000313" key="8">
    <source>
        <dbReference type="RefSeq" id="XP_022257584.1"/>
    </source>
</evidence>
<feature type="transmembrane region" description="Helical" evidence="4">
    <location>
        <begin position="762"/>
        <end position="785"/>
    </location>
</feature>